<comment type="caution">
    <text evidence="4">The sequence shown here is derived from an EMBL/GenBank/DDBJ whole genome shotgun (WGS) entry which is preliminary data.</text>
</comment>
<evidence type="ECO:0000259" key="3">
    <source>
        <dbReference type="Pfam" id="PF00561"/>
    </source>
</evidence>
<sequence>MATMTLTGLEIAYTDTGPRNGPAVLLLHGWPDDASTWEAIVPVLTGAGLRVIVPTLRGFGESRFRRADIPRTGDSAILALDAIALMDGLGITRFQVAGHDWGSNIAEALAVGWPTRVKRMAMLSTPPRLGGMPTPPFDQAQRQWYHWFMATARGAQAVRDDRKGFAHIHWTNWSPPGWFDEATFDRVAKSFDNPDWAEVTIHSYRARWDEAKPDPAGRWLAERVKAKTSLSLPTLYIHGDRDGVNPPSTADDVPAKFTGPFATITLPGVGHFPQRERPDAVAQALRRLFTGDASLFPVQDVPGKPVSLALGVAAVGLAVAAAGIVGGRQWRARQAAGQ</sequence>
<name>A0A0C9NDD6_SPHPI</name>
<keyword evidence="2" id="KW-1133">Transmembrane helix</keyword>
<dbReference type="PRINTS" id="PR00412">
    <property type="entry name" value="EPOXHYDRLASE"/>
</dbReference>
<dbReference type="InterPro" id="IPR000073">
    <property type="entry name" value="AB_hydrolase_1"/>
</dbReference>
<evidence type="ECO:0000256" key="2">
    <source>
        <dbReference type="SAM" id="Phobius"/>
    </source>
</evidence>
<dbReference type="SUPFAM" id="SSF53474">
    <property type="entry name" value="alpha/beta-Hydrolases"/>
    <property type="match status" value="1"/>
</dbReference>
<dbReference type="PRINTS" id="PR00111">
    <property type="entry name" value="ABHYDROLASE"/>
</dbReference>
<keyword evidence="1" id="KW-0378">Hydrolase</keyword>
<evidence type="ECO:0000313" key="5">
    <source>
        <dbReference type="Proteomes" id="UP000032025"/>
    </source>
</evidence>
<keyword evidence="5" id="KW-1185">Reference proteome</keyword>
<gene>
    <name evidence="4" type="ORF">SP6_36_00150</name>
</gene>
<dbReference type="GO" id="GO:0016787">
    <property type="term" value="F:hydrolase activity"/>
    <property type="evidence" value="ECO:0007669"/>
    <property type="project" value="UniProtKB-KW"/>
</dbReference>
<proteinExistence type="predicted"/>
<feature type="transmembrane region" description="Helical" evidence="2">
    <location>
        <begin position="306"/>
        <end position="325"/>
    </location>
</feature>
<dbReference type="InterPro" id="IPR029058">
    <property type="entry name" value="AB_hydrolase_fold"/>
</dbReference>
<dbReference type="AlphaFoldDB" id="A0A0C9NDD6"/>
<evidence type="ECO:0000313" key="4">
    <source>
        <dbReference type="EMBL" id="GAN14297.1"/>
    </source>
</evidence>
<dbReference type="PANTHER" id="PTHR43329">
    <property type="entry name" value="EPOXIDE HYDROLASE"/>
    <property type="match status" value="1"/>
</dbReference>
<dbReference type="EMBL" id="BBJS01000036">
    <property type="protein sequence ID" value="GAN14297.1"/>
    <property type="molecule type" value="Genomic_DNA"/>
</dbReference>
<keyword evidence="2" id="KW-0472">Membrane</keyword>
<dbReference type="GeneID" id="78527976"/>
<accession>A0A0C9NDD6</accession>
<evidence type="ECO:0000256" key="1">
    <source>
        <dbReference type="ARBA" id="ARBA00022801"/>
    </source>
</evidence>
<dbReference type="Proteomes" id="UP000032025">
    <property type="component" value="Unassembled WGS sequence"/>
</dbReference>
<dbReference type="InterPro" id="IPR000639">
    <property type="entry name" value="Epox_hydrolase-like"/>
</dbReference>
<dbReference type="Gene3D" id="3.40.50.1820">
    <property type="entry name" value="alpha/beta hydrolase"/>
    <property type="match status" value="1"/>
</dbReference>
<reference evidence="4 5" key="1">
    <citation type="submission" date="2014-08" db="EMBL/GenBank/DDBJ databases">
        <title>Whole genome shotgun sequence of Sphingomonas paucimobilis NBRC 13935.</title>
        <authorList>
            <person name="Hosoyama A."/>
            <person name="Hashimoto M."/>
            <person name="Hosoyama Y."/>
            <person name="Noguchi M."/>
            <person name="Uohara A."/>
            <person name="Ohji S."/>
            <person name="Katano-Makiyama Y."/>
            <person name="Ichikawa N."/>
            <person name="Kimura A."/>
            <person name="Yamazoe A."/>
            <person name="Fujita N."/>
        </authorList>
    </citation>
    <scope>NUCLEOTIDE SEQUENCE [LARGE SCALE GENOMIC DNA]</scope>
    <source>
        <strain evidence="4 5">NBRC 13935</strain>
    </source>
</reference>
<organism evidence="4 5">
    <name type="scientific">Sphingomonas paucimobilis NBRC 13935</name>
    <dbReference type="NCBI Taxonomy" id="1219050"/>
    <lineage>
        <taxon>Bacteria</taxon>
        <taxon>Pseudomonadati</taxon>
        <taxon>Pseudomonadota</taxon>
        <taxon>Alphaproteobacteria</taxon>
        <taxon>Sphingomonadales</taxon>
        <taxon>Sphingomonadaceae</taxon>
        <taxon>Sphingomonas</taxon>
    </lineage>
</organism>
<keyword evidence="2" id="KW-0812">Transmembrane</keyword>
<dbReference type="RefSeq" id="WP_045078251.1">
    <property type="nucleotide sequence ID" value="NZ_BBJS01000036.1"/>
</dbReference>
<protein>
    <submittedName>
        <fullName evidence="4">DNA, contig: SP636</fullName>
    </submittedName>
</protein>
<dbReference type="Pfam" id="PF00561">
    <property type="entry name" value="Abhydrolase_1"/>
    <property type="match status" value="1"/>
</dbReference>
<feature type="domain" description="AB hydrolase-1" evidence="3">
    <location>
        <begin position="22"/>
        <end position="277"/>
    </location>
</feature>